<proteinExistence type="predicted"/>
<protein>
    <recommendedName>
        <fullName evidence="2">Ferrochelatase</fullName>
    </recommendedName>
</protein>
<dbReference type="AlphaFoldDB" id="A0A382VHL9"/>
<feature type="non-terminal residue" evidence="1">
    <location>
        <position position="1"/>
    </location>
</feature>
<sequence>LLTNLGTPDAPTKAAVRPFLKELLSDPRVVGSPPPRWLWMLILNGLILNIRPKKSAIKYQSVWDTHGEGSPLLVISKKQKNAVEALLNEHSLDEFSVVLGMRYGNPSIASALKQLESENCEKIL</sequence>
<gene>
    <name evidence="1" type="ORF">METZ01_LOCUS398235</name>
</gene>
<dbReference type="PANTHER" id="PTHR11108:SF1">
    <property type="entry name" value="FERROCHELATASE, MITOCHONDRIAL"/>
    <property type="match status" value="1"/>
</dbReference>
<feature type="non-terminal residue" evidence="1">
    <location>
        <position position="124"/>
    </location>
</feature>
<dbReference type="InterPro" id="IPR033659">
    <property type="entry name" value="Ferrochelatase_N"/>
</dbReference>
<evidence type="ECO:0000313" key="1">
    <source>
        <dbReference type="EMBL" id="SVD45381.1"/>
    </source>
</evidence>
<dbReference type="Pfam" id="PF00762">
    <property type="entry name" value="Ferrochelatase"/>
    <property type="match status" value="1"/>
</dbReference>
<evidence type="ECO:0008006" key="2">
    <source>
        <dbReference type="Google" id="ProtNLM"/>
    </source>
</evidence>
<reference evidence="1" key="1">
    <citation type="submission" date="2018-05" db="EMBL/GenBank/DDBJ databases">
        <authorList>
            <person name="Lanie J.A."/>
            <person name="Ng W.-L."/>
            <person name="Kazmierczak K.M."/>
            <person name="Andrzejewski T.M."/>
            <person name="Davidsen T.M."/>
            <person name="Wayne K.J."/>
            <person name="Tettelin H."/>
            <person name="Glass J.I."/>
            <person name="Rusch D."/>
            <person name="Podicherti R."/>
            <person name="Tsui H.-C.T."/>
            <person name="Winkler M.E."/>
        </authorList>
    </citation>
    <scope>NUCLEOTIDE SEQUENCE</scope>
</reference>
<dbReference type="GO" id="GO:0006783">
    <property type="term" value="P:heme biosynthetic process"/>
    <property type="evidence" value="ECO:0007669"/>
    <property type="project" value="InterPro"/>
</dbReference>
<dbReference type="SUPFAM" id="SSF53800">
    <property type="entry name" value="Chelatase"/>
    <property type="match status" value="1"/>
</dbReference>
<dbReference type="EMBL" id="UINC01151647">
    <property type="protein sequence ID" value="SVD45381.1"/>
    <property type="molecule type" value="Genomic_DNA"/>
</dbReference>
<accession>A0A382VHL9</accession>
<organism evidence="1">
    <name type="scientific">marine metagenome</name>
    <dbReference type="NCBI Taxonomy" id="408172"/>
    <lineage>
        <taxon>unclassified sequences</taxon>
        <taxon>metagenomes</taxon>
        <taxon>ecological metagenomes</taxon>
    </lineage>
</organism>
<dbReference type="CDD" id="cd03411">
    <property type="entry name" value="Ferrochelatase_N"/>
    <property type="match status" value="1"/>
</dbReference>
<name>A0A382VHL9_9ZZZZ</name>
<dbReference type="InterPro" id="IPR001015">
    <property type="entry name" value="Ferrochelatase"/>
</dbReference>
<dbReference type="GO" id="GO:0004325">
    <property type="term" value="F:ferrochelatase activity"/>
    <property type="evidence" value="ECO:0007669"/>
    <property type="project" value="InterPro"/>
</dbReference>
<dbReference type="Gene3D" id="3.40.50.1400">
    <property type="match status" value="1"/>
</dbReference>
<dbReference type="PANTHER" id="PTHR11108">
    <property type="entry name" value="FERROCHELATASE"/>
    <property type="match status" value="1"/>
</dbReference>